<dbReference type="SUPFAM" id="SSF52141">
    <property type="entry name" value="Uracil-DNA glycosylase-like"/>
    <property type="match status" value="1"/>
</dbReference>
<evidence type="ECO:0000313" key="2">
    <source>
        <dbReference type="EMBL" id="MFD0930747.1"/>
    </source>
</evidence>
<dbReference type="GO" id="GO:0033958">
    <property type="term" value="F:DNA-deoxyinosine glycosylase activity"/>
    <property type="evidence" value="ECO:0007669"/>
    <property type="project" value="UniProtKB-EC"/>
</dbReference>
<dbReference type="EMBL" id="JBHTJW010000003">
    <property type="protein sequence ID" value="MFD0930747.1"/>
    <property type="molecule type" value="Genomic_DNA"/>
</dbReference>
<keyword evidence="3" id="KW-1185">Reference proteome</keyword>
<keyword evidence="2" id="KW-0326">Glycosidase</keyword>
<dbReference type="SMART" id="SM00987">
    <property type="entry name" value="UreE_C"/>
    <property type="match status" value="1"/>
</dbReference>
<dbReference type="SMART" id="SM00986">
    <property type="entry name" value="UDG"/>
    <property type="match status" value="1"/>
</dbReference>
<dbReference type="InterPro" id="IPR026353">
    <property type="entry name" value="Hypoxan-DNA_Glyclase"/>
</dbReference>
<keyword evidence="2" id="KW-0378">Hydrolase</keyword>
<dbReference type="CDD" id="cd10032">
    <property type="entry name" value="UDG-F6_HDG"/>
    <property type="match status" value="1"/>
</dbReference>
<dbReference type="Gene3D" id="3.40.470.10">
    <property type="entry name" value="Uracil-DNA glycosylase-like domain"/>
    <property type="match status" value="1"/>
</dbReference>
<comment type="caution">
    <text evidence="2">The sequence shown here is derived from an EMBL/GenBank/DDBJ whole genome shotgun (WGS) entry which is preliminary data.</text>
</comment>
<dbReference type="RefSeq" id="WP_379077565.1">
    <property type="nucleotide sequence ID" value="NZ_JBHTJW010000003.1"/>
</dbReference>
<dbReference type="InterPro" id="IPR036895">
    <property type="entry name" value="Uracil-DNA_glycosylase-like_sf"/>
</dbReference>
<dbReference type="Proteomes" id="UP001597106">
    <property type="component" value="Unassembled WGS sequence"/>
</dbReference>
<proteinExistence type="predicted"/>
<dbReference type="NCBIfam" id="TIGR04274">
    <property type="entry name" value="hypoxanDNAglyco"/>
    <property type="match status" value="1"/>
</dbReference>
<evidence type="ECO:0000259" key="1">
    <source>
        <dbReference type="SMART" id="SM00986"/>
    </source>
</evidence>
<sequence>MHSAAGFPPIASAGARILILGSLPGVTSLRQHQYYAHPQNAFWHIMETLFGIPKQTAYAQRCDQLQSLKLAVWDVCHSASRPGSLDSAIVAESVIANDIPGLLKHIPTIECIAFNGQAAAKLFKKHVVLETTIPQITLPSTSPVHASLSVAQKLAQWQTLQVRLSHPAFLSHAGESPL</sequence>
<organism evidence="2 3">
    <name type="scientific">Methylophilus glucosoxydans</name>
    <dbReference type="NCBI Taxonomy" id="752553"/>
    <lineage>
        <taxon>Bacteria</taxon>
        <taxon>Pseudomonadati</taxon>
        <taxon>Pseudomonadota</taxon>
        <taxon>Betaproteobacteria</taxon>
        <taxon>Nitrosomonadales</taxon>
        <taxon>Methylophilaceae</taxon>
        <taxon>Methylophilus</taxon>
    </lineage>
</organism>
<dbReference type="Pfam" id="PF03167">
    <property type="entry name" value="UDG"/>
    <property type="match status" value="1"/>
</dbReference>
<dbReference type="InterPro" id="IPR005122">
    <property type="entry name" value="Uracil-DNA_glycosylase-like"/>
</dbReference>
<accession>A0ABW3GQN4</accession>
<reference evidence="3" key="1">
    <citation type="journal article" date="2019" name="Int. J. Syst. Evol. Microbiol.">
        <title>The Global Catalogue of Microorganisms (GCM) 10K type strain sequencing project: providing services to taxonomists for standard genome sequencing and annotation.</title>
        <authorList>
            <consortium name="The Broad Institute Genomics Platform"/>
            <consortium name="The Broad Institute Genome Sequencing Center for Infectious Disease"/>
            <person name="Wu L."/>
            <person name="Ma J."/>
        </authorList>
    </citation>
    <scope>NUCLEOTIDE SEQUENCE [LARGE SCALE GENOMIC DNA]</scope>
    <source>
        <strain evidence="3">CCUG 59685</strain>
    </source>
</reference>
<name>A0ABW3GQN4_9PROT</name>
<evidence type="ECO:0000313" key="3">
    <source>
        <dbReference type="Proteomes" id="UP001597106"/>
    </source>
</evidence>
<protein>
    <submittedName>
        <fullName evidence="2">DNA-deoxyinosine glycosylase</fullName>
        <ecNumber evidence="2">3.2.2.15</ecNumber>
    </submittedName>
</protein>
<gene>
    <name evidence="2" type="ORF">ACFQ1T_13245</name>
</gene>
<dbReference type="EC" id="3.2.2.15" evidence="2"/>
<feature type="domain" description="Uracil-DNA glycosylase-like" evidence="1">
    <location>
        <begin position="8"/>
        <end position="161"/>
    </location>
</feature>